<keyword evidence="3" id="KW-1185">Reference proteome</keyword>
<dbReference type="AlphaFoldDB" id="A0A1E3PLK5"/>
<feature type="region of interest" description="Disordered" evidence="1">
    <location>
        <begin position="1"/>
        <end position="38"/>
    </location>
</feature>
<feature type="compositionally biased region" description="Polar residues" evidence="1">
    <location>
        <begin position="143"/>
        <end position="156"/>
    </location>
</feature>
<protein>
    <submittedName>
        <fullName evidence="2">Uncharacterized protein</fullName>
    </submittedName>
</protein>
<reference evidence="2 3" key="1">
    <citation type="journal article" date="2016" name="Proc. Natl. Acad. Sci. U.S.A.">
        <title>Comparative genomics of biotechnologically important yeasts.</title>
        <authorList>
            <person name="Riley R."/>
            <person name="Haridas S."/>
            <person name="Wolfe K.H."/>
            <person name="Lopes M.R."/>
            <person name="Hittinger C.T."/>
            <person name="Goeker M."/>
            <person name="Salamov A.A."/>
            <person name="Wisecaver J.H."/>
            <person name="Long T.M."/>
            <person name="Calvey C.H."/>
            <person name="Aerts A.L."/>
            <person name="Barry K.W."/>
            <person name="Choi C."/>
            <person name="Clum A."/>
            <person name="Coughlan A.Y."/>
            <person name="Deshpande S."/>
            <person name="Douglass A.P."/>
            <person name="Hanson S.J."/>
            <person name="Klenk H.-P."/>
            <person name="LaButti K.M."/>
            <person name="Lapidus A."/>
            <person name="Lindquist E.A."/>
            <person name="Lipzen A.M."/>
            <person name="Meier-Kolthoff J.P."/>
            <person name="Ohm R.A."/>
            <person name="Otillar R.P."/>
            <person name="Pangilinan J.L."/>
            <person name="Peng Y."/>
            <person name="Rokas A."/>
            <person name="Rosa C.A."/>
            <person name="Scheuner C."/>
            <person name="Sibirny A.A."/>
            <person name="Slot J.C."/>
            <person name="Stielow J.B."/>
            <person name="Sun H."/>
            <person name="Kurtzman C.P."/>
            <person name="Blackwell M."/>
            <person name="Grigoriev I.V."/>
            <person name="Jeffries T.W."/>
        </authorList>
    </citation>
    <scope>NUCLEOTIDE SEQUENCE [LARGE SCALE GENOMIC DNA]</scope>
    <source>
        <strain evidence="2 3">DSM 6958</strain>
    </source>
</reference>
<proteinExistence type="predicted"/>
<evidence type="ECO:0000256" key="1">
    <source>
        <dbReference type="SAM" id="MobiDB-lite"/>
    </source>
</evidence>
<accession>A0A1E3PLK5</accession>
<evidence type="ECO:0000313" key="3">
    <source>
        <dbReference type="Proteomes" id="UP000095009"/>
    </source>
</evidence>
<feature type="region of interest" description="Disordered" evidence="1">
    <location>
        <begin position="80"/>
        <end position="179"/>
    </location>
</feature>
<feature type="compositionally biased region" description="Polar residues" evidence="1">
    <location>
        <begin position="507"/>
        <end position="521"/>
    </location>
</feature>
<gene>
    <name evidence="2" type="ORF">NADFUDRAFT_77741</name>
</gene>
<sequence>MIPSSSPERPRQSGRSFRQQSTWQSSNGSPNWRAGDPFYRQLNKNSEGKIINNRRSDLQSRYVVSEDNATSNHNFRNNYGGAHHISRNNHHSTNRANGHGGFHSNRQAETRARFPVKGRQQNQIVPNQYSRDYHLNRNKGNLKNKSQDSHNGNNFNGRYPDNDTLKISPESKISSHSEMDAPKAYAPLGYGIPKPATEISKFDNDNDTPLPVYPERPSVLLERPISCTFADTEMISNDLNERKGHYAIRLLTKKPKIRQNSFSYATSNCMMIDPAQKLIAKHRAEKVPITLGKYVLEEDTLNDGVAILDNILKRNHLEELGATVEDKQTKKKRLNDSLGEASEDNINNTVSPEKVLRMVDLGLIDDSPKNKFANHFQAHHPSQLSKNKSEQANGIDTYSPYSHEFGESIFQSTPENPEKLFISPSGKPYVKPHADDSISYPSGFYDGHSFNIPSQSTSVISGGHLLQNDLRPYAMFAKDRPYYQHQRSELWKDVDYAKFKSEDTPSKSKTSTAYNNMTNFY</sequence>
<feature type="compositionally biased region" description="Polar residues" evidence="1">
    <location>
        <begin position="119"/>
        <end position="130"/>
    </location>
</feature>
<dbReference type="EMBL" id="KV454408">
    <property type="protein sequence ID" value="ODQ66319.1"/>
    <property type="molecule type" value="Genomic_DNA"/>
</dbReference>
<feature type="region of interest" description="Disordered" evidence="1">
    <location>
        <begin position="323"/>
        <end position="346"/>
    </location>
</feature>
<name>A0A1E3PLK5_9ASCO</name>
<feature type="region of interest" description="Disordered" evidence="1">
    <location>
        <begin position="501"/>
        <end position="521"/>
    </location>
</feature>
<feature type="compositionally biased region" description="Basic residues" evidence="1">
    <location>
        <begin position="84"/>
        <end position="93"/>
    </location>
</feature>
<evidence type="ECO:0000313" key="2">
    <source>
        <dbReference type="EMBL" id="ODQ66319.1"/>
    </source>
</evidence>
<dbReference type="Proteomes" id="UP000095009">
    <property type="component" value="Unassembled WGS sequence"/>
</dbReference>
<organism evidence="2 3">
    <name type="scientific">Nadsonia fulvescens var. elongata DSM 6958</name>
    <dbReference type="NCBI Taxonomy" id="857566"/>
    <lineage>
        <taxon>Eukaryota</taxon>
        <taxon>Fungi</taxon>
        <taxon>Dikarya</taxon>
        <taxon>Ascomycota</taxon>
        <taxon>Saccharomycotina</taxon>
        <taxon>Dipodascomycetes</taxon>
        <taxon>Dipodascales</taxon>
        <taxon>Dipodascales incertae sedis</taxon>
        <taxon>Nadsonia</taxon>
    </lineage>
</organism>
<feature type="compositionally biased region" description="Polar residues" evidence="1">
    <location>
        <begin position="1"/>
        <end position="30"/>
    </location>
</feature>